<accession>A0AAP4D7B2</accession>
<evidence type="ECO:0000313" key="11">
    <source>
        <dbReference type="Proteomes" id="UP001223214"/>
    </source>
</evidence>
<dbReference type="InterPro" id="IPR017871">
    <property type="entry name" value="ABC_transporter-like_CS"/>
</dbReference>
<protein>
    <submittedName>
        <fullName evidence="10">ABC transporter ATP-binding protein</fullName>
    </submittedName>
</protein>
<reference evidence="10 11" key="1">
    <citation type="submission" date="2023-06" db="EMBL/GenBank/DDBJ databases">
        <title>Identification and characterization of antibiotic-resistant Gram-negative bacteria.</title>
        <authorList>
            <person name="Cho G.-S."/>
            <person name="Lee J."/>
            <person name="Tai E."/>
            <person name="Jeong S."/>
            <person name="Kim I."/>
            <person name="Kim B.-E."/>
            <person name="Jeong M.-I."/>
            <person name="Oh K.-K."/>
            <person name="Franz C.M.A.P."/>
        </authorList>
    </citation>
    <scope>NUCLEOTIDE SEQUENCE [LARGE SCALE GENOMIC DNA]</scope>
    <source>
        <strain evidence="10 11">V106_12</strain>
    </source>
</reference>
<organism evidence="10 11">
    <name type="scientific">Lelliottia wanjuensis</name>
    <dbReference type="NCBI Taxonomy" id="3050585"/>
    <lineage>
        <taxon>Bacteria</taxon>
        <taxon>Pseudomonadati</taxon>
        <taxon>Pseudomonadota</taxon>
        <taxon>Gammaproteobacteria</taxon>
        <taxon>Enterobacterales</taxon>
        <taxon>Enterobacteriaceae</taxon>
        <taxon>Lelliottia</taxon>
    </lineage>
</organism>
<dbReference type="InterPro" id="IPR015853">
    <property type="entry name" value="ABC_transpr_FbpC"/>
</dbReference>
<comment type="caution">
    <text evidence="10">The sequence shown here is derived from an EMBL/GenBank/DDBJ whole genome shotgun (WGS) entry which is preliminary data.</text>
</comment>
<dbReference type="EMBL" id="JASSOM010000061">
    <property type="protein sequence ID" value="MDK9364697.1"/>
    <property type="molecule type" value="Genomic_DNA"/>
</dbReference>
<evidence type="ECO:0000256" key="7">
    <source>
        <dbReference type="ARBA" id="ARBA00023065"/>
    </source>
</evidence>
<dbReference type="GO" id="GO:0016020">
    <property type="term" value="C:membrane"/>
    <property type="evidence" value="ECO:0007669"/>
    <property type="project" value="InterPro"/>
</dbReference>
<keyword evidence="1" id="KW-0813">Transport</keyword>
<dbReference type="PROSITE" id="PS00211">
    <property type="entry name" value="ABC_TRANSPORTER_1"/>
    <property type="match status" value="1"/>
</dbReference>
<dbReference type="Gene3D" id="2.40.50.450">
    <property type="match status" value="1"/>
</dbReference>
<evidence type="ECO:0000256" key="5">
    <source>
        <dbReference type="ARBA" id="ARBA00022840"/>
    </source>
</evidence>
<dbReference type="AlphaFoldDB" id="A0AAP4D7B2"/>
<proteinExistence type="predicted"/>
<dbReference type="Pfam" id="PF00005">
    <property type="entry name" value="ABC_tran"/>
    <property type="match status" value="1"/>
</dbReference>
<dbReference type="GO" id="GO:0016887">
    <property type="term" value="F:ATP hydrolysis activity"/>
    <property type="evidence" value="ECO:0007669"/>
    <property type="project" value="InterPro"/>
</dbReference>
<keyword evidence="2" id="KW-1003">Cell membrane</keyword>
<keyword evidence="4" id="KW-0547">Nucleotide-binding</keyword>
<dbReference type="InterPro" id="IPR008995">
    <property type="entry name" value="Mo/tungstate-bd_C_term_dom"/>
</dbReference>
<dbReference type="GO" id="GO:0015697">
    <property type="term" value="P:quaternary ammonium group transport"/>
    <property type="evidence" value="ECO:0007669"/>
    <property type="project" value="UniProtKB-ARBA"/>
</dbReference>
<evidence type="ECO:0000256" key="8">
    <source>
        <dbReference type="ARBA" id="ARBA00023136"/>
    </source>
</evidence>
<name>A0AAP4D7B2_9ENTR</name>
<dbReference type="PANTHER" id="PTHR42781">
    <property type="entry name" value="SPERMIDINE/PUTRESCINE IMPORT ATP-BINDING PROTEIN POTA"/>
    <property type="match status" value="1"/>
</dbReference>
<feature type="domain" description="ABC transporter" evidence="9">
    <location>
        <begin position="2"/>
        <end position="234"/>
    </location>
</feature>
<evidence type="ECO:0000256" key="6">
    <source>
        <dbReference type="ARBA" id="ARBA00023004"/>
    </source>
</evidence>
<dbReference type="InterPro" id="IPR003439">
    <property type="entry name" value="ABC_transporter-like_ATP-bd"/>
</dbReference>
<keyword evidence="6" id="KW-0408">Iron</keyword>
<dbReference type="InterPro" id="IPR003593">
    <property type="entry name" value="AAA+_ATPase"/>
</dbReference>
<dbReference type="RefSeq" id="WP_285149856.1">
    <property type="nucleotide sequence ID" value="NZ_JASSOM010000061.1"/>
</dbReference>
<dbReference type="Gene3D" id="3.40.50.300">
    <property type="entry name" value="P-loop containing nucleotide triphosphate hydrolases"/>
    <property type="match status" value="1"/>
</dbReference>
<dbReference type="SUPFAM" id="SSF50331">
    <property type="entry name" value="MOP-like"/>
    <property type="match status" value="1"/>
</dbReference>
<evidence type="ECO:0000313" key="10">
    <source>
        <dbReference type="EMBL" id="MDK9364697.1"/>
    </source>
</evidence>
<dbReference type="CDD" id="cd03259">
    <property type="entry name" value="ABC_Carb_Solutes_like"/>
    <property type="match status" value="1"/>
</dbReference>
<evidence type="ECO:0000256" key="1">
    <source>
        <dbReference type="ARBA" id="ARBA00022448"/>
    </source>
</evidence>
<evidence type="ECO:0000259" key="9">
    <source>
        <dbReference type="PROSITE" id="PS50893"/>
    </source>
</evidence>
<dbReference type="FunFam" id="3.40.50.300:FF:000425">
    <property type="entry name" value="Probable ABC transporter, ATP-binding subunit"/>
    <property type="match status" value="1"/>
</dbReference>
<gene>
    <name evidence="10" type="ORF">QQF32_15985</name>
</gene>
<evidence type="ECO:0000256" key="3">
    <source>
        <dbReference type="ARBA" id="ARBA00022496"/>
    </source>
</evidence>
<dbReference type="SMART" id="SM00382">
    <property type="entry name" value="AAA"/>
    <property type="match status" value="1"/>
</dbReference>
<keyword evidence="8" id="KW-0472">Membrane</keyword>
<dbReference type="PANTHER" id="PTHR42781:SF4">
    <property type="entry name" value="SPERMIDINE_PUTRESCINE IMPORT ATP-BINDING PROTEIN POTA"/>
    <property type="match status" value="1"/>
</dbReference>
<evidence type="ECO:0000256" key="2">
    <source>
        <dbReference type="ARBA" id="ARBA00022475"/>
    </source>
</evidence>
<keyword evidence="3" id="KW-0410">Iron transport</keyword>
<evidence type="ECO:0000256" key="4">
    <source>
        <dbReference type="ARBA" id="ARBA00022741"/>
    </source>
</evidence>
<dbReference type="PROSITE" id="PS50893">
    <property type="entry name" value="ABC_TRANSPORTER_2"/>
    <property type="match status" value="1"/>
</dbReference>
<keyword evidence="11" id="KW-1185">Reference proteome</keyword>
<dbReference type="GO" id="GO:0015408">
    <property type="term" value="F:ABC-type ferric iron transporter activity"/>
    <property type="evidence" value="ECO:0007669"/>
    <property type="project" value="InterPro"/>
</dbReference>
<keyword evidence="5 10" id="KW-0067">ATP-binding</keyword>
<dbReference type="Proteomes" id="UP001223214">
    <property type="component" value="Unassembled WGS sequence"/>
</dbReference>
<dbReference type="SUPFAM" id="SSF52540">
    <property type="entry name" value="P-loop containing nucleoside triphosphate hydrolases"/>
    <property type="match status" value="1"/>
</dbReference>
<keyword evidence="7" id="KW-0406">Ion transport</keyword>
<dbReference type="InterPro" id="IPR050093">
    <property type="entry name" value="ABC_SmlMolc_Importer"/>
</dbReference>
<dbReference type="InterPro" id="IPR027417">
    <property type="entry name" value="P-loop_NTPase"/>
</dbReference>
<dbReference type="GO" id="GO:0005524">
    <property type="term" value="F:ATP binding"/>
    <property type="evidence" value="ECO:0007669"/>
    <property type="project" value="UniProtKB-KW"/>
</dbReference>
<sequence length="341" mass="36847">MIELSNISKKFDQTTVLDDLSLKVEAGSRTAIVGPSGSGKTTLLRILAGFETPDAGQIVLGDRVLFDQNTFIPAHERGIGFVPQEGALFPHMKVGDNIAYGLKGSKEENRLRVAELMALVSLDNRLASHWPHEISGGQQQRVALARALAQKPALMLLDEPFSALDTGLRAATRKATADLLEQAGVATILVTHDQQEALSFASQIAVIRNGRFTQVGSPMEVYSRPVDEETALFLGDALIFPAQVNGGVARCCLGDVPVSHPQQTGDRRIMLRPEQMMIAADHPQPTATICEVDFTGHLSTLTLTSPDWPTALQIKTLSQQHWQKGASVRVMIQGQACVLAS</sequence>